<sequence length="58" mass="6576">MVETSLQSILVTMFWTDWGVPFRITPAIYKAKMVDGSEKRKLISNRLSYPTGIAIDAK</sequence>
<dbReference type="Gene3D" id="2.120.10.30">
    <property type="entry name" value="TolB, C-terminal domain"/>
    <property type="match status" value="1"/>
</dbReference>
<dbReference type="EMBL" id="JAODUP010001012">
    <property type="protein sequence ID" value="KAK2141949.1"/>
    <property type="molecule type" value="Genomic_DNA"/>
</dbReference>
<dbReference type="Pfam" id="PF00058">
    <property type="entry name" value="Ldl_recept_b"/>
    <property type="match status" value="1"/>
</dbReference>
<evidence type="ECO:0000313" key="2">
    <source>
        <dbReference type="Proteomes" id="UP001208570"/>
    </source>
</evidence>
<dbReference type="Proteomes" id="UP001208570">
    <property type="component" value="Unassembled WGS sequence"/>
</dbReference>
<organism evidence="1 2">
    <name type="scientific">Paralvinella palmiformis</name>
    <dbReference type="NCBI Taxonomy" id="53620"/>
    <lineage>
        <taxon>Eukaryota</taxon>
        <taxon>Metazoa</taxon>
        <taxon>Spiralia</taxon>
        <taxon>Lophotrochozoa</taxon>
        <taxon>Annelida</taxon>
        <taxon>Polychaeta</taxon>
        <taxon>Sedentaria</taxon>
        <taxon>Canalipalpata</taxon>
        <taxon>Terebellida</taxon>
        <taxon>Terebelliformia</taxon>
        <taxon>Alvinellidae</taxon>
        <taxon>Paralvinella</taxon>
    </lineage>
</organism>
<proteinExistence type="predicted"/>
<reference evidence="1" key="1">
    <citation type="journal article" date="2023" name="Mol. Biol. Evol.">
        <title>Third-Generation Sequencing Reveals the Adaptive Role of the Epigenome in Three Deep-Sea Polychaetes.</title>
        <authorList>
            <person name="Perez M."/>
            <person name="Aroh O."/>
            <person name="Sun Y."/>
            <person name="Lan Y."/>
            <person name="Juniper S.K."/>
            <person name="Young C.R."/>
            <person name="Angers B."/>
            <person name="Qian P.Y."/>
        </authorList>
    </citation>
    <scope>NUCLEOTIDE SEQUENCE</scope>
    <source>
        <strain evidence="1">P08H-3</strain>
    </source>
</reference>
<gene>
    <name evidence="1" type="ORF">LSH36_1012g00009</name>
</gene>
<keyword evidence="2" id="KW-1185">Reference proteome</keyword>
<protein>
    <submittedName>
        <fullName evidence="1">Uncharacterized protein</fullName>
    </submittedName>
</protein>
<comment type="caution">
    <text evidence="1">The sequence shown here is derived from an EMBL/GenBank/DDBJ whole genome shotgun (WGS) entry which is preliminary data.</text>
</comment>
<evidence type="ECO:0000313" key="1">
    <source>
        <dbReference type="EMBL" id="KAK2141949.1"/>
    </source>
</evidence>
<name>A0AAD9IWH4_9ANNE</name>
<dbReference type="AlphaFoldDB" id="A0AAD9IWH4"/>
<accession>A0AAD9IWH4</accession>
<dbReference type="InterPro" id="IPR011042">
    <property type="entry name" value="6-blade_b-propeller_TolB-like"/>
</dbReference>
<feature type="non-terminal residue" evidence="1">
    <location>
        <position position="1"/>
    </location>
</feature>
<dbReference type="InterPro" id="IPR000033">
    <property type="entry name" value="LDLR_classB_rpt"/>
</dbReference>